<dbReference type="EC" id="2.7.7.49" evidence="1"/>
<dbReference type="Pfam" id="PF17921">
    <property type="entry name" value="Integrase_H2C2"/>
    <property type="match status" value="1"/>
</dbReference>
<feature type="compositionally biased region" description="Polar residues" evidence="10">
    <location>
        <begin position="363"/>
        <end position="381"/>
    </location>
</feature>
<keyword evidence="7" id="KW-0378">Hydrolase</keyword>
<dbReference type="SUPFAM" id="SSF57756">
    <property type="entry name" value="Retrovirus zinc finger-like domains"/>
    <property type="match status" value="1"/>
</dbReference>
<dbReference type="PROSITE" id="PS50158">
    <property type="entry name" value="ZF_CCHC"/>
    <property type="match status" value="1"/>
</dbReference>
<dbReference type="InterPro" id="IPR036875">
    <property type="entry name" value="Znf_CCHC_sf"/>
</dbReference>
<sequence length="1355" mass="153300">MEASGENAAGPTESLESVQGHDHASEHQGLETQTRNVPPPETNPFIQQFIEIMQRMAPQPQPQSHDAVIDKNYEVVRRQGAKVFAGTTDPAEAEEWLRNTERVLDRIECTPEQKLRYAVSLFEKDALDWWETVPGSRNRPITLTWNDFLKEFADKYTPPVYRNRKKVEFLELKQNELSVAGYELQFVRLSKYAPEEVSTDEFKRDRFERGLRLEIREKIAIKPPSYSALLEAALRAEETSLERSSTEAKRKRLTGNLNPTPGQSGAVSFRGSGLQRGWYRGRGMGQTSRSPSVSSGRGGPNLIGFGGRQGPTRSFSGRSIPSCANCGRRHTGECWGAQPIVCYRCHQPGHIVRDCPTWRDNARGSQISGPSSVGENSQRAGTSRGRGRGGRGGGNIATTSTTQSSQPQSQARVYAITKEQAPTAPEVITSSFSICGSSAHVLIDPVSTCSFISHDFASRVHASIESLGHDLCVSMPAGGVMLVNTVVRSCPVVVEGVTLYADLVVINLREFDVILGMDWLSCNHALVDCQAKEVTVEVNGQMKTVIVGERKVIPNCLISAVTAFNLIKEGCEAYLATVHDVAKISPGVSDVPVVREFPDVFPEELPGLPPHREVDFEIDTIPGAAPISITPYRMALLELKELKKQLEELLDKGFIRPSISPWGAPVLFVKKKDGSMRLCIDYRQLNRITIKNKYPLPRIDDLLDQLKGAIVFSKIDLRSGYWQLRVEEGSIPKTAFRTRYGHYEFVVMPFGLTNAPAAFMSLMNKMLQPFLDQFVIVFIDDILIYSSSREEHEQHLRTVLQILREKQLYAKFIKCEFWMEEIAFLGHVVSKEGVQPDLAKVKAIMEWEPPKNVSEVRSFLGLAGYYRRFVKDFSVVAKPLTNLLKKNAPFNWNDKCAQSFEELKKRLTSAPILALPSGDGGYVVYTDASRQGLGCVLMQHGKVIAYASRQLRPHEINYPTHDLELAAIVHALKIWRHYLYGETFQIFTDHKSLKYIPTQKELNLRQRRWIELLKDYDCTIDYHPGKANIVADALSRKTVDHLASMICYNVEYLTALRAMDVHFSVGGDMLLATMQVKPSLKDKIRDAQEKDSHLQKMKTKVQEGKNNQFIIQDDGMLLNEKRICVPDVEELRTEIMHEAHYAPYVMHPGSTKMYRDLRPYYWWPTMKKDVAEFVARCLTCQQVKAEHQAPAGKLHPLTIPEWGKDHYGFYCWITTDPRFTSHFWGSLQRALGTKLHFSTAFHPQTDGQSERTIQTLEDMMRASVIEFRGNWDDHLPLMEFAYNNSFHSSVGMAPYEALYGRKCRSPICWDIEGLRQLEGPELVQQTVDKVQTVKKCLKAAQDRQKSYADKHRREM</sequence>
<feature type="compositionally biased region" description="Gly residues" evidence="10">
    <location>
        <begin position="296"/>
        <end position="309"/>
    </location>
</feature>
<keyword evidence="2" id="KW-0645">Protease</keyword>
<name>A0AAE1T898_9LAMI</name>
<dbReference type="Gene3D" id="2.40.70.10">
    <property type="entry name" value="Acid Proteases"/>
    <property type="match status" value="1"/>
</dbReference>
<dbReference type="GO" id="GO:0015074">
    <property type="term" value="P:DNA integration"/>
    <property type="evidence" value="ECO:0007669"/>
    <property type="project" value="InterPro"/>
</dbReference>
<feature type="compositionally biased region" description="Low complexity" evidence="10">
    <location>
        <begin position="398"/>
        <end position="410"/>
    </location>
</feature>
<evidence type="ECO:0000259" key="11">
    <source>
        <dbReference type="PROSITE" id="PS50158"/>
    </source>
</evidence>
<dbReference type="GO" id="GO:0006508">
    <property type="term" value="P:proteolysis"/>
    <property type="evidence" value="ECO:0007669"/>
    <property type="project" value="UniProtKB-KW"/>
</dbReference>
<dbReference type="FunFam" id="3.10.10.10:FF:000007">
    <property type="entry name" value="Retrovirus-related Pol polyprotein from transposon 17.6-like Protein"/>
    <property type="match status" value="1"/>
</dbReference>
<dbReference type="GO" id="GO:0003964">
    <property type="term" value="F:RNA-directed DNA polymerase activity"/>
    <property type="evidence" value="ECO:0007669"/>
    <property type="project" value="UniProtKB-KW"/>
</dbReference>
<keyword evidence="4" id="KW-0548">Nucleotidyltransferase</keyword>
<dbReference type="InterPro" id="IPR001584">
    <property type="entry name" value="Integrase_cat-core"/>
</dbReference>
<organism evidence="14 15">
    <name type="scientific">Sesamum angolense</name>
    <dbReference type="NCBI Taxonomy" id="2727404"/>
    <lineage>
        <taxon>Eukaryota</taxon>
        <taxon>Viridiplantae</taxon>
        <taxon>Streptophyta</taxon>
        <taxon>Embryophyta</taxon>
        <taxon>Tracheophyta</taxon>
        <taxon>Spermatophyta</taxon>
        <taxon>Magnoliopsida</taxon>
        <taxon>eudicotyledons</taxon>
        <taxon>Gunneridae</taxon>
        <taxon>Pentapetalae</taxon>
        <taxon>asterids</taxon>
        <taxon>lamiids</taxon>
        <taxon>Lamiales</taxon>
        <taxon>Pedaliaceae</taxon>
        <taxon>Sesamum</taxon>
    </lineage>
</organism>
<evidence type="ECO:0000259" key="12">
    <source>
        <dbReference type="PROSITE" id="PS50878"/>
    </source>
</evidence>
<dbReference type="Gene3D" id="3.30.420.10">
    <property type="entry name" value="Ribonuclease H-like superfamily/Ribonuclease H"/>
    <property type="match status" value="1"/>
</dbReference>
<dbReference type="Gene3D" id="3.10.20.370">
    <property type="match status" value="1"/>
</dbReference>
<comment type="caution">
    <text evidence="14">The sequence shown here is derived from an EMBL/GenBank/DDBJ whole genome shotgun (WGS) entry which is preliminary data.</text>
</comment>
<reference evidence="14" key="2">
    <citation type="journal article" date="2024" name="Plant">
        <title>Genomic evolution and insights into agronomic trait innovations of Sesamum species.</title>
        <authorList>
            <person name="Miao H."/>
            <person name="Wang L."/>
            <person name="Qu L."/>
            <person name="Liu H."/>
            <person name="Sun Y."/>
            <person name="Le M."/>
            <person name="Wang Q."/>
            <person name="Wei S."/>
            <person name="Zheng Y."/>
            <person name="Lin W."/>
            <person name="Duan Y."/>
            <person name="Cao H."/>
            <person name="Xiong S."/>
            <person name="Wang X."/>
            <person name="Wei L."/>
            <person name="Li C."/>
            <person name="Ma Q."/>
            <person name="Ju M."/>
            <person name="Zhao R."/>
            <person name="Li G."/>
            <person name="Mu C."/>
            <person name="Tian Q."/>
            <person name="Mei H."/>
            <person name="Zhang T."/>
            <person name="Gao T."/>
            <person name="Zhang H."/>
        </authorList>
    </citation>
    <scope>NUCLEOTIDE SEQUENCE</scope>
    <source>
        <strain evidence="14">K16</strain>
    </source>
</reference>
<dbReference type="FunFam" id="3.10.20.370:FF:000001">
    <property type="entry name" value="Retrovirus-related Pol polyprotein from transposon 17.6-like protein"/>
    <property type="match status" value="1"/>
</dbReference>
<dbReference type="SUPFAM" id="SSF56672">
    <property type="entry name" value="DNA/RNA polymerases"/>
    <property type="match status" value="1"/>
</dbReference>
<dbReference type="PANTHER" id="PTHR37984">
    <property type="entry name" value="PROTEIN CBG26694"/>
    <property type="match status" value="1"/>
</dbReference>
<dbReference type="PROSITE" id="PS50878">
    <property type="entry name" value="RT_POL"/>
    <property type="match status" value="1"/>
</dbReference>
<dbReference type="Pfam" id="PF17917">
    <property type="entry name" value="RT_RNaseH"/>
    <property type="match status" value="1"/>
</dbReference>
<dbReference type="InterPro" id="IPR043502">
    <property type="entry name" value="DNA/RNA_pol_sf"/>
</dbReference>
<dbReference type="Gene3D" id="3.30.70.270">
    <property type="match status" value="2"/>
</dbReference>
<evidence type="ECO:0000256" key="5">
    <source>
        <dbReference type="ARBA" id="ARBA00022722"/>
    </source>
</evidence>
<feature type="compositionally biased region" description="Basic and acidic residues" evidence="10">
    <location>
        <begin position="19"/>
        <end position="29"/>
    </location>
</feature>
<dbReference type="Gene3D" id="1.10.340.70">
    <property type="match status" value="1"/>
</dbReference>
<dbReference type="GO" id="GO:0003676">
    <property type="term" value="F:nucleic acid binding"/>
    <property type="evidence" value="ECO:0007669"/>
    <property type="project" value="InterPro"/>
</dbReference>
<dbReference type="Pfam" id="PF00078">
    <property type="entry name" value="RVT_1"/>
    <property type="match status" value="1"/>
</dbReference>
<dbReference type="InterPro" id="IPR012337">
    <property type="entry name" value="RNaseH-like_sf"/>
</dbReference>
<dbReference type="CDD" id="cd09274">
    <property type="entry name" value="RNase_HI_RT_Ty3"/>
    <property type="match status" value="1"/>
</dbReference>
<gene>
    <name evidence="14" type="ORF">Sango_2783500</name>
</gene>
<dbReference type="PROSITE" id="PS50994">
    <property type="entry name" value="INTEGRASE"/>
    <property type="match status" value="1"/>
</dbReference>
<dbReference type="CDD" id="cd00303">
    <property type="entry name" value="retropepsin_like"/>
    <property type="match status" value="1"/>
</dbReference>
<evidence type="ECO:0000256" key="3">
    <source>
        <dbReference type="ARBA" id="ARBA00022679"/>
    </source>
</evidence>
<keyword evidence="15" id="KW-1185">Reference proteome</keyword>
<dbReference type="Gene3D" id="3.10.10.10">
    <property type="entry name" value="HIV Type 1 Reverse Transcriptase, subunit A, domain 1"/>
    <property type="match status" value="1"/>
</dbReference>
<dbReference type="PANTHER" id="PTHR37984:SF5">
    <property type="entry name" value="PROTEIN NYNRIN-LIKE"/>
    <property type="match status" value="1"/>
</dbReference>
<evidence type="ECO:0000256" key="4">
    <source>
        <dbReference type="ARBA" id="ARBA00022695"/>
    </source>
</evidence>
<evidence type="ECO:0000256" key="1">
    <source>
        <dbReference type="ARBA" id="ARBA00012493"/>
    </source>
</evidence>
<dbReference type="SMART" id="SM00343">
    <property type="entry name" value="ZnF_C2HC"/>
    <property type="match status" value="1"/>
</dbReference>
<dbReference type="GO" id="GO:0004519">
    <property type="term" value="F:endonuclease activity"/>
    <property type="evidence" value="ECO:0007669"/>
    <property type="project" value="UniProtKB-KW"/>
</dbReference>
<feature type="region of interest" description="Disordered" evidence="10">
    <location>
        <begin position="240"/>
        <end position="315"/>
    </location>
</feature>
<dbReference type="Proteomes" id="UP001289374">
    <property type="component" value="Unassembled WGS sequence"/>
</dbReference>
<feature type="domain" description="Reverse transcriptase" evidence="12">
    <location>
        <begin position="650"/>
        <end position="829"/>
    </location>
</feature>
<evidence type="ECO:0000256" key="6">
    <source>
        <dbReference type="ARBA" id="ARBA00022759"/>
    </source>
</evidence>
<dbReference type="InterPro" id="IPR041373">
    <property type="entry name" value="RT_RNaseH"/>
</dbReference>
<proteinExistence type="predicted"/>
<feature type="domain" description="CCHC-type" evidence="11">
    <location>
        <begin position="342"/>
        <end position="356"/>
    </location>
</feature>
<reference evidence="14" key="1">
    <citation type="submission" date="2020-06" db="EMBL/GenBank/DDBJ databases">
        <authorList>
            <person name="Li T."/>
            <person name="Hu X."/>
            <person name="Zhang T."/>
            <person name="Song X."/>
            <person name="Zhang H."/>
            <person name="Dai N."/>
            <person name="Sheng W."/>
            <person name="Hou X."/>
            <person name="Wei L."/>
        </authorList>
    </citation>
    <scope>NUCLEOTIDE SEQUENCE</scope>
    <source>
        <strain evidence="14">K16</strain>
        <tissue evidence="14">Leaf</tissue>
    </source>
</reference>
<feature type="region of interest" description="Disordered" evidence="10">
    <location>
        <begin position="362"/>
        <end position="410"/>
    </location>
</feature>
<feature type="compositionally biased region" description="Polar residues" evidence="10">
    <location>
        <begin position="255"/>
        <end position="266"/>
    </location>
</feature>
<dbReference type="InterPro" id="IPR050951">
    <property type="entry name" value="Retrovirus_Pol_polyprotein"/>
</dbReference>
<dbReference type="Gene3D" id="4.10.60.10">
    <property type="entry name" value="Zinc finger, CCHC-type"/>
    <property type="match status" value="1"/>
</dbReference>
<evidence type="ECO:0000256" key="2">
    <source>
        <dbReference type="ARBA" id="ARBA00022670"/>
    </source>
</evidence>
<evidence type="ECO:0000256" key="7">
    <source>
        <dbReference type="ARBA" id="ARBA00022801"/>
    </source>
</evidence>
<evidence type="ECO:0000313" key="15">
    <source>
        <dbReference type="Proteomes" id="UP001289374"/>
    </source>
</evidence>
<dbReference type="FunFam" id="3.30.70.270:FF:000020">
    <property type="entry name" value="Transposon Tf2-6 polyprotein-like Protein"/>
    <property type="match status" value="1"/>
</dbReference>
<dbReference type="Pfam" id="PF08284">
    <property type="entry name" value="RVP_2"/>
    <property type="match status" value="1"/>
</dbReference>
<keyword evidence="9" id="KW-0862">Zinc</keyword>
<dbReference type="InterPro" id="IPR043128">
    <property type="entry name" value="Rev_trsase/Diguanyl_cyclase"/>
</dbReference>
<evidence type="ECO:0000256" key="8">
    <source>
        <dbReference type="ARBA" id="ARBA00022918"/>
    </source>
</evidence>
<dbReference type="GO" id="GO:0008270">
    <property type="term" value="F:zinc ion binding"/>
    <property type="evidence" value="ECO:0007669"/>
    <property type="project" value="UniProtKB-KW"/>
</dbReference>
<keyword evidence="3" id="KW-0808">Transferase</keyword>
<dbReference type="Pfam" id="PF00098">
    <property type="entry name" value="zf-CCHC"/>
    <property type="match status" value="1"/>
</dbReference>
<dbReference type="EMBL" id="JACGWL010000576">
    <property type="protein sequence ID" value="KAK4383358.1"/>
    <property type="molecule type" value="Genomic_DNA"/>
</dbReference>
<evidence type="ECO:0000313" key="14">
    <source>
        <dbReference type="EMBL" id="KAK4383358.1"/>
    </source>
</evidence>
<dbReference type="InterPro" id="IPR021109">
    <property type="entry name" value="Peptidase_aspartic_dom_sf"/>
</dbReference>
<dbReference type="Pfam" id="PF03732">
    <property type="entry name" value="Retrotrans_gag"/>
    <property type="match status" value="1"/>
</dbReference>
<dbReference type="InterPro" id="IPR005162">
    <property type="entry name" value="Retrotrans_gag_dom"/>
</dbReference>
<keyword evidence="9" id="KW-0479">Metal-binding</keyword>
<keyword evidence="6" id="KW-0255">Endonuclease</keyword>
<dbReference type="InterPro" id="IPR036397">
    <property type="entry name" value="RNaseH_sf"/>
</dbReference>
<dbReference type="InterPro" id="IPR001878">
    <property type="entry name" value="Znf_CCHC"/>
</dbReference>
<protein>
    <recommendedName>
        <fullName evidence="1">RNA-directed DNA polymerase</fullName>
        <ecNumber evidence="1">2.7.7.49</ecNumber>
    </recommendedName>
</protein>
<dbReference type="CDD" id="cd01647">
    <property type="entry name" value="RT_LTR"/>
    <property type="match status" value="1"/>
</dbReference>
<dbReference type="GO" id="GO:0008233">
    <property type="term" value="F:peptidase activity"/>
    <property type="evidence" value="ECO:0007669"/>
    <property type="project" value="UniProtKB-KW"/>
</dbReference>
<keyword evidence="5" id="KW-0540">Nuclease</keyword>
<evidence type="ECO:0000259" key="13">
    <source>
        <dbReference type="PROSITE" id="PS50994"/>
    </source>
</evidence>
<feature type="region of interest" description="Disordered" evidence="10">
    <location>
        <begin position="1"/>
        <end position="43"/>
    </location>
</feature>
<evidence type="ECO:0000256" key="10">
    <source>
        <dbReference type="SAM" id="MobiDB-lite"/>
    </source>
</evidence>
<keyword evidence="8" id="KW-0695">RNA-directed DNA polymerase</keyword>
<evidence type="ECO:0000256" key="9">
    <source>
        <dbReference type="PROSITE-ProRule" id="PRU00047"/>
    </source>
</evidence>
<dbReference type="InterPro" id="IPR000477">
    <property type="entry name" value="RT_dom"/>
</dbReference>
<dbReference type="InterPro" id="IPR041588">
    <property type="entry name" value="Integrase_H2C2"/>
</dbReference>
<accession>A0AAE1T898</accession>
<dbReference type="SUPFAM" id="SSF53098">
    <property type="entry name" value="Ribonuclease H-like"/>
    <property type="match status" value="1"/>
</dbReference>
<feature type="domain" description="Integrase catalytic" evidence="13">
    <location>
        <begin position="1217"/>
        <end position="1302"/>
    </location>
</feature>
<keyword evidence="9" id="KW-0863">Zinc-finger</keyword>